<protein>
    <submittedName>
        <fullName evidence="2">AzlD domain-containing protein</fullName>
    </submittedName>
</protein>
<dbReference type="AlphaFoldDB" id="A0A501W696"/>
<dbReference type="EMBL" id="VFRR01000086">
    <property type="protein sequence ID" value="TPE44155.1"/>
    <property type="molecule type" value="Genomic_DNA"/>
</dbReference>
<dbReference type="RefSeq" id="WP_140591879.1">
    <property type="nucleotide sequence ID" value="NZ_VFRR01000086.1"/>
</dbReference>
<keyword evidence="1" id="KW-1133">Transmembrane helix</keyword>
<feature type="transmembrane region" description="Helical" evidence="1">
    <location>
        <begin position="70"/>
        <end position="87"/>
    </location>
</feature>
<feature type="transmembrane region" description="Helical" evidence="1">
    <location>
        <begin position="6"/>
        <end position="26"/>
    </location>
</feature>
<keyword evidence="3" id="KW-1185">Reference proteome</keyword>
<feature type="transmembrane region" description="Helical" evidence="1">
    <location>
        <begin position="94"/>
        <end position="111"/>
    </location>
</feature>
<comment type="caution">
    <text evidence="2">The sequence shown here is derived from an EMBL/GenBank/DDBJ whole genome shotgun (WGS) entry which is preliminary data.</text>
</comment>
<accession>A0A501W696</accession>
<evidence type="ECO:0000256" key="1">
    <source>
        <dbReference type="SAM" id="Phobius"/>
    </source>
</evidence>
<dbReference type="Proteomes" id="UP000315901">
    <property type="component" value="Unassembled WGS sequence"/>
</dbReference>
<organism evidence="2 3">
    <name type="scientific">Maribrevibacterium harenarium</name>
    <dbReference type="NCBI Taxonomy" id="2589817"/>
    <lineage>
        <taxon>Bacteria</taxon>
        <taxon>Pseudomonadati</taxon>
        <taxon>Pseudomonadota</taxon>
        <taxon>Gammaproteobacteria</taxon>
        <taxon>Oceanospirillales</taxon>
        <taxon>Oceanospirillaceae</taxon>
        <taxon>Maribrevibacterium</taxon>
    </lineage>
</organism>
<reference evidence="2 3" key="1">
    <citation type="submission" date="2019-06" db="EMBL/GenBank/DDBJ databases">
        <title>A novel bacterium of genus Marinomonas, isolated from coastal sand.</title>
        <authorList>
            <person name="Huang H."/>
            <person name="Mo K."/>
            <person name="Hu Y."/>
        </authorList>
    </citation>
    <scope>NUCLEOTIDE SEQUENCE [LARGE SCALE GENOMIC DNA]</scope>
    <source>
        <strain evidence="2 3">HB171799</strain>
    </source>
</reference>
<feature type="transmembrane region" description="Helical" evidence="1">
    <location>
        <begin position="46"/>
        <end position="64"/>
    </location>
</feature>
<keyword evidence="1" id="KW-0812">Transmembrane</keyword>
<keyword evidence="1" id="KW-0472">Membrane</keyword>
<dbReference type="InterPro" id="IPR008407">
    <property type="entry name" value="Brnchd-chn_aa_trnsp_AzlD"/>
</dbReference>
<dbReference type="OrthoDB" id="9154314at2"/>
<evidence type="ECO:0000313" key="2">
    <source>
        <dbReference type="EMBL" id="TPE44155.1"/>
    </source>
</evidence>
<dbReference type="Pfam" id="PF05437">
    <property type="entry name" value="AzlD"/>
    <property type="match status" value="1"/>
</dbReference>
<gene>
    <name evidence="2" type="ORF">FJM67_17030</name>
</gene>
<evidence type="ECO:0000313" key="3">
    <source>
        <dbReference type="Proteomes" id="UP000315901"/>
    </source>
</evidence>
<proteinExistence type="predicted"/>
<sequence length="112" mass="11976">MNGELWIAMLAIAAGTYLLRLVPYVWMRNKLARQAVSGAQPSMPTWLTILGPTMIAALFGISLAPVTNSTTAWVATAAGITATYLTWRKTRSMGIPILVGVVMFGVVLNGIP</sequence>
<name>A0A501W696_9GAMM</name>